<feature type="compositionally biased region" description="Polar residues" evidence="4">
    <location>
        <begin position="1074"/>
        <end position="1085"/>
    </location>
</feature>
<reference evidence="9" key="1">
    <citation type="submission" date="2021-01" db="UniProtKB">
        <authorList>
            <consortium name="EnsemblMetazoa"/>
        </authorList>
    </citation>
    <scope>IDENTIFICATION</scope>
</reference>
<organism evidence="9 10">
    <name type="scientific">Clytia hemisphaerica</name>
    <dbReference type="NCBI Taxonomy" id="252671"/>
    <lineage>
        <taxon>Eukaryota</taxon>
        <taxon>Metazoa</taxon>
        <taxon>Cnidaria</taxon>
        <taxon>Hydrozoa</taxon>
        <taxon>Hydroidolina</taxon>
        <taxon>Leptothecata</taxon>
        <taxon>Obeliida</taxon>
        <taxon>Clytiidae</taxon>
        <taxon>Clytia</taxon>
    </lineage>
</organism>
<feature type="domain" description="Ig-like" evidence="7">
    <location>
        <begin position="312"/>
        <end position="399"/>
    </location>
</feature>
<feature type="domain" description="Ig-like" evidence="7">
    <location>
        <begin position="221"/>
        <end position="303"/>
    </location>
</feature>
<dbReference type="RefSeq" id="XP_066910836.1">
    <property type="nucleotide sequence ID" value="XM_067054735.1"/>
</dbReference>
<dbReference type="InterPro" id="IPR036116">
    <property type="entry name" value="FN3_sf"/>
</dbReference>
<evidence type="ECO:0000313" key="9">
    <source>
        <dbReference type="EnsemblMetazoa" id="CLYHEMP025101.1"/>
    </source>
</evidence>
<feature type="domain" description="Fibronectin type-III" evidence="8">
    <location>
        <begin position="517"/>
        <end position="610"/>
    </location>
</feature>
<feature type="compositionally biased region" description="Low complexity" evidence="4">
    <location>
        <begin position="1527"/>
        <end position="1538"/>
    </location>
</feature>
<dbReference type="GO" id="GO:0016020">
    <property type="term" value="C:membrane"/>
    <property type="evidence" value="ECO:0007669"/>
    <property type="project" value="UniProtKB-SubCell"/>
</dbReference>
<evidence type="ECO:0000256" key="5">
    <source>
        <dbReference type="SAM" id="Phobius"/>
    </source>
</evidence>
<dbReference type="PANTHER" id="PTHR44170">
    <property type="entry name" value="PROTEIN SIDEKICK"/>
    <property type="match status" value="1"/>
</dbReference>
<keyword evidence="6" id="KW-0732">Signal</keyword>
<feature type="compositionally biased region" description="Acidic residues" evidence="4">
    <location>
        <begin position="1540"/>
        <end position="1550"/>
    </location>
</feature>
<dbReference type="OrthoDB" id="6022362at2759"/>
<dbReference type="SMART" id="SM00060">
    <property type="entry name" value="FN3"/>
    <property type="match status" value="2"/>
</dbReference>
<dbReference type="InterPro" id="IPR013783">
    <property type="entry name" value="Ig-like_fold"/>
</dbReference>
<dbReference type="PANTHER" id="PTHR44170:SF54">
    <property type="entry name" value="FI24025P1"/>
    <property type="match status" value="1"/>
</dbReference>
<feature type="transmembrane region" description="Helical" evidence="5">
    <location>
        <begin position="850"/>
        <end position="872"/>
    </location>
</feature>
<sequence length="1550" mass="172297">MNNYIKLLIFISFVLTKGQDTDKRVPFIRYHPQSVEVSKGEKIQLRCYVYGNPIPKVTWYKDNVPVTENKAEGRLVLEDESLVMQKARRSSKHDDTGVYYCVAKNEVGSDRSNNATVKVRYISNRFRYSPQNATVEMHKIHIMKCRPPNSYPNATIEWYHNDVLVQPKQYQIDIFDLNGDSHIQFGRITWEERGKYTCHASNSEGTKKSEPAYLTVKVIKPDLYSHWTTVEAYVGKTLQLQCFNKFKPEPDRTWMKREGDMPESSRIGYQYDKSVMIINGAKISDSGEYVCTGENEAGKQSIIVKVIVYEKPTFLIQPTDMTIGRGQTATFQCQVKGGKSPTIEWFYNTKAYSQKFQSGNVIVTKDNDLVISNVDTFGQQSVVCTYRDSISRNQDKKFSPKVFLKVTSSVNPPPSVQVLTEVKKTEKSDLTLPCVVRTSAGEQASIKWLTASDNREVDTGANTVWITAGINSANLTIQGLLTSDSGGYRCVAETPSGTISNITMLQVNALLSEKPPKITNLNSVGTSATSITLSWDRPKTAILLPITSYFLKVKNTGTLETVERFAAGSATKYVVQSLEPDSTYLITINAINKVGNGVAANFPFTDTLDANVTPDPSGAEDKLEDVNLGISLGTVTTSTIEVRWNKVSANRITGYIVMHREVSKSAFIESEEITPTKTSLVLYGLKANTEYAIKVKAVSSKHQKESSLKTGKTLNRLPPVAKKVYIEKYSASDMIVFWKISSEDLDLVDTVEITIQQSDTSSSGNKVPFAKVTLPKTSKKKLFENIDNTKIYYVVVLLKTVDGKTGKSTEIPAPWARLAVGEKTPDFDAVIPGGEKEEENSLGDIVKEPWFIATIGVFVWLILLVIVIFICCRKRKKNHQFRGSSSTYESRGLLPTHGTLDYPNTSLTRTRMSEQHSEHYYNMHKKKKSKFCSCCCDGTDSINSLDDNFPNRVHIKPIHHPTMRQESFEMSHKPDGLGMNIHKENNVGIAMKNGYMVGAPLNNERNYRQNSIDNRQYNDRPNPIAYRGGSIDNPSIQGSGSMPRRNPDPKYQSDSVERRLGEIVRTNKALETSDVNVLANNQQASWKRDKPHKDSPTLSPKPPGENTLRRQGKFKPLPQLEVLTWADGLPATPQNDDASPPGSPKTDNTRADSRMSHGGSSNSLNKYSSHRRRRNSNASSMMSSELYQSEMDPSGYSDIVSDKKKKKEKAIPPPIHFDGLTSDILLQWAESVTNSSPSSSGSSSPSRLSGISSEGSLYTDEDFAQAVAAVAECGGFNMDYDYNLPGMNPNLTPQQVPLSATRNSKMNKIDQVLEQRRKNLNTPASSQKQGAAPTPPSFVPQISMSNYLTGSSKGHQSANGKPHRPKDRGPAPARYGTGLDDVDSVSSSSSKPLTMSNLMKHDSSLDRGKKESNKPLTMSNLRQHDSSLDRERRVKPQQTPSAPPASYGKPPPYESNHNTRVDPLLPEAPSLVTSALERNESMNSNSKDSVNSSIKHDSEVENNLGTSERKQARKGKKYYANHRDPKSSTSTVNTVRSSPDYDDDDYEADC</sequence>
<name>A0A7M5XLR7_9CNID</name>
<proteinExistence type="predicted"/>
<feature type="region of interest" description="Disordered" evidence="4">
    <location>
        <begin position="1074"/>
        <end position="1116"/>
    </location>
</feature>
<dbReference type="SMART" id="SM00409">
    <property type="entry name" value="IG"/>
    <property type="match status" value="5"/>
</dbReference>
<evidence type="ECO:0000259" key="7">
    <source>
        <dbReference type="PROSITE" id="PS50835"/>
    </source>
</evidence>
<dbReference type="Pfam" id="PF00041">
    <property type="entry name" value="fn3"/>
    <property type="match status" value="2"/>
</dbReference>
<evidence type="ECO:0000313" key="10">
    <source>
        <dbReference type="Proteomes" id="UP000594262"/>
    </source>
</evidence>
<feature type="region of interest" description="Disordered" evidence="4">
    <location>
        <begin position="1128"/>
        <end position="1214"/>
    </location>
</feature>
<feature type="domain" description="Ig-like" evidence="7">
    <location>
        <begin position="414"/>
        <end position="500"/>
    </location>
</feature>
<keyword evidence="10" id="KW-1185">Reference proteome</keyword>
<keyword evidence="5" id="KW-1133">Transmembrane helix</keyword>
<dbReference type="Pfam" id="PF13927">
    <property type="entry name" value="Ig_3"/>
    <property type="match status" value="1"/>
</dbReference>
<dbReference type="InterPro" id="IPR003598">
    <property type="entry name" value="Ig_sub2"/>
</dbReference>
<feature type="domain" description="Fibronectin type-III" evidence="8">
    <location>
        <begin position="626"/>
        <end position="716"/>
    </location>
</feature>
<accession>A0A7M5XLR7</accession>
<keyword evidence="1" id="KW-0677">Repeat</keyword>
<dbReference type="Proteomes" id="UP000594262">
    <property type="component" value="Unplaced"/>
</dbReference>
<dbReference type="CDD" id="cd00096">
    <property type="entry name" value="Ig"/>
    <property type="match status" value="1"/>
</dbReference>
<evidence type="ECO:0000256" key="2">
    <source>
        <dbReference type="ARBA" id="ARBA00023157"/>
    </source>
</evidence>
<dbReference type="InterPro" id="IPR013098">
    <property type="entry name" value="Ig_I-set"/>
</dbReference>
<feature type="compositionally biased region" description="Basic residues" evidence="4">
    <location>
        <begin position="1511"/>
        <end position="1520"/>
    </location>
</feature>
<feature type="compositionally biased region" description="Polar residues" evidence="4">
    <location>
        <begin position="1340"/>
        <end position="1359"/>
    </location>
</feature>
<feature type="compositionally biased region" description="Basic and acidic residues" evidence="4">
    <location>
        <begin position="1086"/>
        <end position="1095"/>
    </location>
</feature>
<dbReference type="GO" id="GO:0098609">
    <property type="term" value="P:cell-cell adhesion"/>
    <property type="evidence" value="ECO:0007669"/>
    <property type="project" value="TreeGrafter"/>
</dbReference>
<evidence type="ECO:0000256" key="6">
    <source>
        <dbReference type="SAM" id="SignalP"/>
    </source>
</evidence>
<dbReference type="InterPro" id="IPR003961">
    <property type="entry name" value="FN3_dom"/>
</dbReference>
<feature type="compositionally biased region" description="Basic and acidic residues" evidence="4">
    <location>
        <begin position="1422"/>
        <end position="1434"/>
    </location>
</feature>
<keyword evidence="3" id="KW-0393">Immunoglobulin domain</keyword>
<dbReference type="SUPFAM" id="SSF48726">
    <property type="entry name" value="Immunoglobulin"/>
    <property type="match status" value="5"/>
</dbReference>
<evidence type="ECO:0000259" key="8">
    <source>
        <dbReference type="PROSITE" id="PS50853"/>
    </source>
</evidence>
<dbReference type="SMART" id="SM00408">
    <property type="entry name" value="IGc2"/>
    <property type="match status" value="5"/>
</dbReference>
<dbReference type="InterPro" id="IPR003599">
    <property type="entry name" value="Ig_sub"/>
</dbReference>
<dbReference type="PROSITE" id="PS50853">
    <property type="entry name" value="FN3"/>
    <property type="match status" value="2"/>
</dbReference>
<dbReference type="PROSITE" id="PS50835">
    <property type="entry name" value="IG_LIKE"/>
    <property type="match status" value="5"/>
</dbReference>
<dbReference type="InterPro" id="IPR036179">
    <property type="entry name" value="Ig-like_dom_sf"/>
</dbReference>
<dbReference type="FunFam" id="2.60.40.10:FF:000189">
    <property type="entry name" value="Neogenin isoform 3"/>
    <property type="match status" value="1"/>
</dbReference>
<dbReference type="CDD" id="cd00063">
    <property type="entry name" value="FN3"/>
    <property type="match status" value="2"/>
</dbReference>
<dbReference type="InterPro" id="IPR007110">
    <property type="entry name" value="Ig-like_dom"/>
</dbReference>
<feature type="domain" description="Ig-like" evidence="7">
    <location>
        <begin position="26"/>
        <end position="118"/>
    </location>
</feature>
<dbReference type="Pfam" id="PF07679">
    <property type="entry name" value="I-set"/>
    <property type="match status" value="4"/>
</dbReference>
<feature type="signal peptide" evidence="6">
    <location>
        <begin position="1"/>
        <end position="18"/>
    </location>
</feature>
<feature type="compositionally biased region" description="Basic and acidic residues" evidence="4">
    <location>
        <begin position="1399"/>
        <end position="1413"/>
    </location>
</feature>
<feature type="compositionally biased region" description="Polar residues" evidence="4">
    <location>
        <begin position="1481"/>
        <end position="1493"/>
    </location>
</feature>
<feature type="compositionally biased region" description="Polar residues" evidence="4">
    <location>
        <begin position="1158"/>
        <end position="1167"/>
    </location>
</feature>
<keyword evidence="5" id="KW-0812">Transmembrane</keyword>
<keyword evidence="2" id="KW-1015">Disulfide bond</keyword>
<dbReference type="Gene3D" id="2.60.40.10">
    <property type="entry name" value="Immunoglobulins"/>
    <property type="match status" value="7"/>
</dbReference>
<feature type="region of interest" description="Disordered" evidence="4">
    <location>
        <begin position="1321"/>
        <end position="1550"/>
    </location>
</feature>
<feature type="compositionally biased region" description="Low complexity" evidence="4">
    <location>
        <begin position="1235"/>
        <end position="1253"/>
    </location>
</feature>
<feature type="chain" id="PRO_5029697679" evidence="6">
    <location>
        <begin position="19"/>
        <end position="1550"/>
    </location>
</feature>
<feature type="domain" description="Ig-like" evidence="7">
    <location>
        <begin position="143"/>
        <end position="215"/>
    </location>
</feature>
<feature type="region of interest" description="Disordered" evidence="4">
    <location>
        <begin position="1012"/>
        <end position="1060"/>
    </location>
</feature>
<protein>
    <submittedName>
        <fullName evidence="9">Uncharacterized protein</fullName>
    </submittedName>
</protein>
<dbReference type="GeneID" id="136798154"/>
<evidence type="ECO:0000256" key="3">
    <source>
        <dbReference type="ARBA" id="ARBA00023319"/>
    </source>
</evidence>
<feature type="region of interest" description="Disordered" evidence="4">
    <location>
        <begin position="1233"/>
        <end position="1253"/>
    </location>
</feature>
<evidence type="ECO:0000256" key="1">
    <source>
        <dbReference type="ARBA" id="ARBA00022737"/>
    </source>
</evidence>
<evidence type="ECO:0000256" key="4">
    <source>
        <dbReference type="SAM" id="MobiDB-lite"/>
    </source>
</evidence>
<keyword evidence="5" id="KW-0472">Membrane</keyword>
<dbReference type="EnsemblMetazoa" id="CLYHEMT025101.1">
    <property type="protein sequence ID" value="CLYHEMP025101.1"/>
    <property type="gene ID" value="CLYHEMG025101"/>
</dbReference>
<dbReference type="SUPFAM" id="SSF49265">
    <property type="entry name" value="Fibronectin type III"/>
    <property type="match status" value="2"/>
</dbReference>